<dbReference type="Proteomes" id="UP000792457">
    <property type="component" value="Unassembled WGS sequence"/>
</dbReference>
<dbReference type="PANTHER" id="PTHR43381">
    <property type="entry name" value="TRANSLATION INITIATION FACTOR IF-2-RELATED"/>
    <property type="match status" value="1"/>
</dbReference>
<feature type="domain" description="Elongation factor Tu-type" evidence="4">
    <location>
        <begin position="181"/>
        <end position="216"/>
    </location>
</feature>
<keyword evidence="1" id="KW-0547">Nucleotide-binding</keyword>
<dbReference type="OrthoDB" id="4928at2759"/>
<dbReference type="GO" id="GO:0005525">
    <property type="term" value="F:GTP binding"/>
    <property type="evidence" value="ECO:0007669"/>
    <property type="project" value="UniProtKB-KW"/>
</dbReference>
<dbReference type="EMBL" id="KZ308217">
    <property type="protein sequence ID" value="KAG8224933.1"/>
    <property type="molecule type" value="Genomic_DNA"/>
</dbReference>
<dbReference type="GO" id="GO:0003743">
    <property type="term" value="F:translation initiation factor activity"/>
    <property type="evidence" value="ECO:0007669"/>
    <property type="project" value="TreeGrafter"/>
</dbReference>
<evidence type="ECO:0000256" key="2">
    <source>
        <dbReference type="ARBA" id="ARBA00023134"/>
    </source>
</evidence>
<proteinExistence type="predicted"/>
<dbReference type="GO" id="GO:0005739">
    <property type="term" value="C:mitochondrion"/>
    <property type="evidence" value="ECO:0007669"/>
    <property type="project" value="TreeGrafter"/>
</dbReference>
<dbReference type="Pfam" id="PF11987">
    <property type="entry name" value="IF-2"/>
    <property type="match status" value="1"/>
</dbReference>
<keyword evidence="2" id="KW-0342">GTP-binding</keyword>
<name>A0A8K0JYZ3_LADFU</name>
<dbReference type="InterPro" id="IPR015760">
    <property type="entry name" value="TIF_IF2"/>
</dbReference>
<accession>A0A8K0JYZ3</accession>
<dbReference type="InterPro" id="IPR009000">
    <property type="entry name" value="Transl_B-barrel_sf"/>
</dbReference>
<dbReference type="PANTHER" id="PTHR43381:SF4">
    <property type="entry name" value="EUKARYOTIC TRANSLATION INITIATION FACTOR 5B"/>
    <property type="match status" value="1"/>
</dbReference>
<evidence type="ECO:0000256" key="1">
    <source>
        <dbReference type="ARBA" id="ARBA00022741"/>
    </source>
</evidence>
<dbReference type="InterPro" id="IPR023115">
    <property type="entry name" value="TIF_IF2_dom3"/>
</dbReference>
<comment type="caution">
    <text evidence="5">The sequence shown here is derived from an EMBL/GenBank/DDBJ whole genome shotgun (WGS) entry which is preliminary data.</text>
</comment>
<dbReference type="Gene3D" id="2.40.30.10">
    <property type="entry name" value="Translation factors"/>
    <property type="match status" value="1"/>
</dbReference>
<keyword evidence="6" id="KW-1185">Reference proteome</keyword>
<dbReference type="InterPro" id="IPR036925">
    <property type="entry name" value="TIF_IF2_dom3_sf"/>
</dbReference>
<evidence type="ECO:0008006" key="7">
    <source>
        <dbReference type="Google" id="ProtNLM"/>
    </source>
</evidence>
<protein>
    <recommendedName>
        <fullName evidence="7">Translation initiation factor IF- 2 domain-containing protein</fullName>
    </recommendedName>
</protein>
<sequence length="222" mass="25198">MPEQYSGTSASLWRSGILNELDIHTTREEGKRDPSHHLYLPLPFISFLPPSAHSVALPIKDFLLSYRIQLIVGRERRCGCLVPWGPQRMGSGLVYSGIRIGPVVKKDVMKVSAMLEHESQYATILAFDVKIERDAQELADSLGVKIFQADIIYHLFDKFMAYRDELKQRKRDQFKHIAVFPCKLKVLPQFVFNSRDPIVMGVMVEAGVVKEGTPICVPSKEQ</sequence>
<dbReference type="InterPro" id="IPR029459">
    <property type="entry name" value="EFTU-type"/>
</dbReference>
<evidence type="ECO:0000313" key="6">
    <source>
        <dbReference type="Proteomes" id="UP000792457"/>
    </source>
</evidence>
<dbReference type="AlphaFoldDB" id="A0A8K0JYZ3"/>
<dbReference type="Gene3D" id="3.40.50.10050">
    <property type="entry name" value="Translation initiation factor IF- 2, domain 3"/>
    <property type="match status" value="1"/>
</dbReference>
<dbReference type="Pfam" id="PF14578">
    <property type="entry name" value="GTP_EFTU_D4"/>
    <property type="match status" value="1"/>
</dbReference>
<reference evidence="5" key="2">
    <citation type="submission" date="2017-10" db="EMBL/GenBank/DDBJ databases">
        <title>Ladona fulva Genome sequencing and assembly.</title>
        <authorList>
            <person name="Murali S."/>
            <person name="Richards S."/>
            <person name="Bandaranaike D."/>
            <person name="Bellair M."/>
            <person name="Blankenburg K."/>
            <person name="Chao H."/>
            <person name="Dinh H."/>
            <person name="Doddapaneni H."/>
            <person name="Dugan-Rocha S."/>
            <person name="Elkadiri S."/>
            <person name="Gnanaolivu R."/>
            <person name="Hernandez B."/>
            <person name="Skinner E."/>
            <person name="Javaid M."/>
            <person name="Lee S."/>
            <person name="Li M."/>
            <person name="Ming W."/>
            <person name="Munidasa M."/>
            <person name="Muniz J."/>
            <person name="Nguyen L."/>
            <person name="Hughes D."/>
            <person name="Osuji N."/>
            <person name="Pu L.-L."/>
            <person name="Puazo M."/>
            <person name="Qu C."/>
            <person name="Quiroz J."/>
            <person name="Raj R."/>
            <person name="Weissenberger G."/>
            <person name="Xin Y."/>
            <person name="Zou X."/>
            <person name="Han Y."/>
            <person name="Worley K."/>
            <person name="Muzny D."/>
            <person name="Gibbs R."/>
        </authorList>
    </citation>
    <scope>NUCLEOTIDE SEQUENCE</scope>
    <source>
        <strain evidence="5">Sampled in the wild</strain>
    </source>
</reference>
<evidence type="ECO:0000259" key="4">
    <source>
        <dbReference type="Pfam" id="PF14578"/>
    </source>
</evidence>
<dbReference type="SUPFAM" id="SSF52156">
    <property type="entry name" value="Initiation factor IF2/eIF5b, domain 3"/>
    <property type="match status" value="1"/>
</dbReference>
<evidence type="ECO:0000313" key="5">
    <source>
        <dbReference type="EMBL" id="KAG8224933.1"/>
    </source>
</evidence>
<gene>
    <name evidence="5" type="ORF">J437_LFUL006433</name>
</gene>
<feature type="domain" description="Translation initiation factor IF- 2" evidence="3">
    <location>
        <begin position="99"/>
        <end position="159"/>
    </location>
</feature>
<evidence type="ECO:0000259" key="3">
    <source>
        <dbReference type="Pfam" id="PF11987"/>
    </source>
</evidence>
<organism evidence="5 6">
    <name type="scientific">Ladona fulva</name>
    <name type="common">Scarce chaser dragonfly</name>
    <name type="synonym">Libellula fulva</name>
    <dbReference type="NCBI Taxonomy" id="123851"/>
    <lineage>
        <taxon>Eukaryota</taxon>
        <taxon>Metazoa</taxon>
        <taxon>Ecdysozoa</taxon>
        <taxon>Arthropoda</taxon>
        <taxon>Hexapoda</taxon>
        <taxon>Insecta</taxon>
        <taxon>Pterygota</taxon>
        <taxon>Palaeoptera</taxon>
        <taxon>Odonata</taxon>
        <taxon>Epiprocta</taxon>
        <taxon>Anisoptera</taxon>
        <taxon>Libelluloidea</taxon>
        <taxon>Libellulidae</taxon>
        <taxon>Ladona</taxon>
    </lineage>
</organism>
<dbReference type="SUPFAM" id="SSF50447">
    <property type="entry name" value="Translation proteins"/>
    <property type="match status" value="1"/>
</dbReference>
<reference evidence="5" key="1">
    <citation type="submission" date="2013-04" db="EMBL/GenBank/DDBJ databases">
        <authorList>
            <person name="Qu J."/>
            <person name="Murali S.C."/>
            <person name="Bandaranaike D."/>
            <person name="Bellair M."/>
            <person name="Blankenburg K."/>
            <person name="Chao H."/>
            <person name="Dinh H."/>
            <person name="Doddapaneni H."/>
            <person name="Downs B."/>
            <person name="Dugan-Rocha S."/>
            <person name="Elkadiri S."/>
            <person name="Gnanaolivu R.D."/>
            <person name="Hernandez B."/>
            <person name="Javaid M."/>
            <person name="Jayaseelan J.C."/>
            <person name="Lee S."/>
            <person name="Li M."/>
            <person name="Ming W."/>
            <person name="Munidasa M."/>
            <person name="Muniz J."/>
            <person name="Nguyen L."/>
            <person name="Ongeri F."/>
            <person name="Osuji N."/>
            <person name="Pu L.-L."/>
            <person name="Puazo M."/>
            <person name="Qu C."/>
            <person name="Quiroz J."/>
            <person name="Raj R."/>
            <person name="Weissenberger G."/>
            <person name="Xin Y."/>
            <person name="Zou X."/>
            <person name="Han Y."/>
            <person name="Richards S."/>
            <person name="Worley K."/>
            <person name="Muzny D."/>
            <person name="Gibbs R."/>
        </authorList>
    </citation>
    <scope>NUCLEOTIDE SEQUENCE</scope>
    <source>
        <strain evidence="5">Sampled in the wild</strain>
    </source>
</reference>